<name>A0A4U6S2R0_BRAEL</name>
<evidence type="ECO:0000313" key="2">
    <source>
        <dbReference type="Proteomes" id="UP000305095"/>
    </source>
</evidence>
<evidence type="ECO:0000313" key="1">
    <source>
        <dbReference type="EMBL" id="TKV78936.1"/>
    </source>
</evidence>
<dbReference type="EMBL" id="SZZP01000015">
    <property type="protein sequence ID" value="TKV78936.1"/>
    <property type="molecule type" value="Genomic_DNA"/>
</dbReference>
<dbReference type="RefSeq" id="WP_137480930.1">
    <property type="nucleotide sequence ID" value="NZ_SZZP01000015.1"/>
</dbReference>
<protein>
    <submittedName>
        <fullName evidence="1">Uncharacterized protein</fullName>
    </submittedName>
</protein>
<gene>
    <name evidence="1" type="ORF">FDV58_24865</name>
</gene>
<organism evidence="1 2">
    <name type="scientific">Bradyrhizobium elkanii</name>
    <dbReference type="NCBI Taxonomy" id="29448"/>
    <lineage>
        <taxon>Bacteria</taxon>
        <taxon>Pseudomonadati</taxon>
        <taxon>Pseudomonadota</taxon>
        <taxon>Alphaproteobacteria</taxon>
        <taxon>Hyphomicrobiales</taxon>
        <taxon>Nitrobacteraceae</taxon>
        <taxon>Bradyrhizobium</taxon>
    </lineage>
</organism>
<dbReference type="AlphaFoldDB" id="A0A4U6S2R0"/>
<reference evidence="1 2" key="1">
    <citation type="submission" date="2019-05" db="EMBL/GenBank/DDBJ databases">
        <title>Draft Genome of Bradyrhizobium elkanii strain SEMIA 938, Used in Commercial Inoculants for Lupinus spp. in Brazil.</title>
        <authorList>
            <person name="Hungria M."/>
            <person name="Delamuta J.R.M."/>
            <person name="Ribeiro R.A."/>
            <person name="Nogueira M.A."/>
        </authorList>
    </citation>
    <scope>NUCLEOTIDE SEQUENCE [LARGE SCALE GENOMIC DNA]</scope>
    <source>
        <strain evidence="1 2">Semia 938</strain>
    </source>
</reference>
<sequence>MLDTIDNATGATEGRKGLSFGLGLFAVGHCLSTSWTECSGAVACTGVVVKSAAMAFPPLNFAYVIWLSSKMV</sequence>
<dbReference type="Proteomes" id="UP000305095">
    <property type="component" value="Unassembled WGS sequence"/>
</dbReference>
<comment type="caution">
    <text evidence="1">The sequence shown here is derived from an EMBL/GenBank/DDBJ whole genome shotgun (WGS) entry which is preliminary data.</text>
</comment>
<accession>A0A4U6S2R0</accession>
<proteinExistence type="predicted"/>